<dbReference type="GO" id="GO:0005769">
    <property type="term" value="C:early endosome"/>
    <property type="evidence" value="ECO:0007669"/>
    <property type="project" value="TreeGrafter"/>
</dbReference>
<dbReference type="PROSITE" id="PS50089">
    <property type="entry name" value="ZF_RING_2"/>
    <property type="match status" value="1"/>
</dbReference>
<keyword evidence="8" id="KW-1185">Reference proteome</keyword>
<dbReference type="KEGG" id="char:105910620"/>
<dbReference type="GO" id="GO:0008270">
    <property type="term" value="F:zinc ion binding"/>
    <property type="evidence" value="ECO:0007669"/>
    <property type="project" value="UniProtKB-KW"/>
</dbReference>
<feature type="domain" description="RING-type" evidence="6">
    <location>
        <begin position="255"/>
        <end position="293"/>
    </location>
</feature>
<dbReference type="PROSITE" id="PS51065">
    <property type="entry name" value="NHR"/>
    <property type="match status" value="1"/>
</dbReference>
<name>A0A6P8FXP7_CLUHA</name>
<evidence type="ECO:0000256" key="3">
    <source>
        <dbReference type="ARBA" id="ARBA00022771"/>
    </source>
</evidence>
<dbReference type="InterPro" id="IPR006573">
    <property type="entry name" value="NHR_dom"/>
</dbReference>
<sequence length="296" mass="32939">MNLWVSPDLIDYNTHAHTESKEMTDNMNVWAQLTHPCGPTCLGPLTFHPGAVGKKVTLSHGNCRASRDLETFNDGLVFSSRPVKREEQVQIKVERSLLAFQGAVRVGFTNVCPTTRPLPPLAIPDLTDRPGYCALPVPHSCCPPGTTITFWMTRKGHLGYKTSTGMCKNTKTDLDVTLPLWALIDVYGQSTTVLLLGSARRTFKFIRESCPVPHSLFQCGYEDTPPRLKRRIEMAQEDQSNNNKPPTESRSEDLCSVCQDREASLALRCGHRCLCLPCANRVFAEFGTCPLCRQSV</sequence>
<dbReference type="FunFam" id="2.60.120.920:FF:000005">
    <property type="entry name" value="Putative E3 ubiquitin-protein ligase NEURL1B"/>
    <property type="match status" value="1"/>
</dbReference>
<dbReference type="RefSeq" id="XP_031432658.1">
    <property type="nucleotide sequence ID" value="XM_031576798.2"/>
</dbReference>
<dbReference type="GO" id="GO:0070086">
    <property type="term" value="P:ubiquitin-dependent endocytosis"/>
    <property type="evidence" value="ECO:0007669"/>
    <property type="project" value="TreeGrafter"/>
</dbReference>
<reference evidence="9" key="1">
    <citation type="submission" date="2025-08" db="UniProtKB">
        <authorList>
            <consortium name="RefSeq"/>
        </authorList>
    </citation>
    <scope>IDENTIFICATION</scope>
</reference>
<keyword evidence="1" id="KW-0479">Metal-binding</keyword>
<evidence type="ECO:0000256" key="1">
    <source>
        <dbReference type="ARBA" id="ARBA00022723"/>
    </source>
</evidence>
<dbReference type="Pfam" id="PF13920">
    <property type="entry name" value="zf-C3HC4_3"/>
    <property type="match status" value="1"/>
</dbReference>
<evidence type="ECO:0000259" key="7">
    <source>
        <dbReference type="PROSITE" id="PS51065"/>
    </source>
</evidence>
<dbReference type="GeneID" id="105910620"/>
<protein>
    <submittedName>
        <fullName evidence="9">E3 ubiquitin-protein ligase NEURL3</fullName>
    </submittedName>
</protein>
<evidence type="ECO:0000313" key="8">
    <source>
        <dbReference type="Proteomes" id="UP000515152"/>
    </source>
</evidence>
<evidence type="ECO:0000259" key="6">
    <source>
        <dbReference type="PROSITE" id="PS50089"/>
    </source>
</evidence>
<evidence type="ECO:0000256" key="2">
    <source>
        <dbReference type="ARBA" id="ARBA00022737"/>
    </source>
</evidence>
<dbReference type="PANTHER" id="PTHR12429">
    <property type="entry name" value="NEURALIZED"/>
    <property type="match status" value="1"/>
</dbReference>
<evidence type="ECO:0000256" key="5">
    <source>
        <dbReference type="PROSITE-ProRule" id="PRU00175"/>
    </source>
</evidence>
<dbReference type="PANTHER" id="PTHR12429:SF36">
    <property type="entry name" value="E3 UBIQUITIN-PROTEIN LIGASE NEURL3"/>
    <property type="match status" value="1"/>
</dbReference>
<dbReference type="Gene3D" id="3.30.40.10">
    <property type="entry name" value="Zinc/RING finger domain, C3HC4 (zinc finger)"/>
    <property type="match status" value="1"/>
</dbReference>
<dbReference type="SMART" id="SM00588">
    <property type="entry name" value="NEUZ"/>
    <property type="match status" value="1"/>
</dbReference>
<dbReference type="InterPro" id="IPR037962">
    <property type="entry name" value="Neuralized"/>
</dbReference>
<dbReference type="SUPFAM" id="SSF57850">
    <property type="entry name" value="RING/U-box"/>
    <property type="match status" value="1"/>
</dbReference>
<dbReference type="InterPro" id="IPR013083">
    <property type="entry name" value="Znf_RING/FYVE/PHD"/>
</dbReference>
<evidence type="ECO:0000256" key="4">
    <source>
        <dbReference type="ARBA" id="ARBA00022833"/>
    </source>
</evidence>
<proteinExistence type="predicted"/>
<accession>A0A6P8FXP7</accession>
<gene>
    <name evidence="9" type="primary">LOC105910620</name>
</gene>
<dbReference type="AlphaFoldDB" id="A0A6P8FXP7"/>
<keyword evidence="3 5" id="KW-0863">Zinc-finger</keyword>
<dbReference type="Pfam" id="PF07177">
    <property type="entry name" value="Neuralized"/>
    <property type="match status" value="1"/>
</dbReference>
<keyword evidence="4" id="KW-0862">Zinc</keyword>
<dbReference type="SMART" id="SM00184">
    <property type="entry name" value="RING"/>
    <property type="match status" value="1"/>
</dbReference>
<dbReference type="Gene3D" id="2.60.120.920">
    <property type="match status" value="1"/>
</dbReference>
<dbReference type="Proteomes" id="UP000515152">
    <property type="component" value="Chromosome 11"/>
</dbReference>
<dbReference type="OrthoDB" id="6078042at2759"/>
<dbReference type="GO" id="GO:0061630">
    <property type="term" value="F:ubiquitin protein ligase activity"/>
    <property type="evidence" value="ECO:0007669"/>
    <property type="project" value="TreeGrafter"/>
</dbReference>
<dbReference type="InterPro" id="IPR043136">
    <property type="entry name" value="B30.2/SPRY_sf"/>
</dbReference>
<feature type="domain" description="NHR" evidence="7">
    <location>
        <begin position="44"/>
        <end position="198"/>
    </location>
</feature>
<dbReference type="InterPro" id="IPR001841">
    <property type="entry name" value="Znf_RING"/>
</dbReference>
<keyword evidence="2" id="KW-0677">Repeat</keyword>
<organism evidence="8 9">
    <name type="scientific">Clupea harengus</name>
    <name type="common">Atlantic herring</name>
    <dbReference type="NCBI Taxonomy" id="7950"/>
    <lineage>
        <taxon>Eukaryota</taxon>
        <taxon>Metazoa</taxon>
        <taxon>Chordata</taxon>
        <taxon>Craniata</taxon>
        <taxon>Vertebrata</taxon>
        <taxon>Euteleostomi</taxon>
        <taxon>Actinopterygii</taxon>
        <taxon>Neopterygii</taxon>
        <taxon>Teleostei</taxon>
        <taxon>Clupei</taxon>
        <taxon>Clupeiformes</taxon>
        <taxon>Clupeoidei</taxon>
        <taxon>Clupeidae</taxon>
        <taxon>Clupea</taxon>
    </lineage>
</organism>
<evidence type="ECO:0000313" key="9">
    <source>
        <dbReference type="RefSeq" id="XP_031432658.1"/>
    </source>
</evidence>